<dbReference type="GO" id="GO:0003725">
    <property type="term" value="F:double-stranded RNA binding"/>
    <property type="evidence" value="ECO:0007669"/>
    <property type="project" value="TreeGrafter"/>
</dbReference>
<feature type="binding site" evidence="15">
    <location>
        <position position="111"/>
    </location>
    <ligand>
        <name>Mg(2+)</name>
        <dbReference type="ChEBI" id="CHEBI:18420"/>
    </ligand>
</feature>
<keyword evidence="14 15" id="KW-0694">RNA-binding</keyword>
<dbReference type="CDD" id="cd10845">
    <property type="entry name" value="DSRM_RNAse_III_family"/>
    <property type="match status" value="1"/>
</dbReference>
<evidence type="ECO:0000256" key="7">
    <source>
        <dbReference type="ARBA" id="ARBA00022664"/>
    </source>
</evidence>
<dbReference type="InterPro" id="IPR036389">
    <property type="entry name" value="RNase_III_sf"/>
</dbReference>
<evidence type="ECO:0000313" key="19">
    <source>
        <dbReference type="Proteomes" id="UP000021816"/>
    </source>
</evidence>
<reference evidence="18 19" key="1">
    <citation type="submission" date="2014-02" db="EMBL/GenBank/DDBJ databases">
        <title>Expanding our view of genomic diversity in Candidatus Accumulibacter clades.</title>
        <authorList>
            <person name="Skennerton C.T."/>
            <person name="Barr J.J."/>
            <person name="Slater F.R."/>
            <person name="Bond P.L."/>
            <person name="Tyson G.W."/>
        </authorList>
    </citation>
    <scope>NUCLEOTIDE SEQUENCE [LARGE SCALE GENOMIC DNA]</scope>
    <source>
        <strain evidence="19">BA-92</strain>
    </source>
</reference>
<dbReference type="InterPro" id="IPR000999">
    <property type="entry name" value="RNase_III_dom"/>
</dbReference>
<keyword evidence="10 15" id="KW-0479">Metal-binding</keyword>
<comment type="subunit">
    <text evidence="4 15">Homodimer.</text>
</comment>
<dbReference type="HAMAP" id="MF_00104">
    <property type="entry name" value="RNase_III"/>
    <property type="match status" value="1"/>
</dbReference>
<dbReference type="Pfam" id="PF00035">
    <property type="entry name" value="dsrm"/>
    <property type="match status" value="1"/>
</dbReference>
<dbReference type="SMART" id="SM00358">
    <property type="entry name" value="DSRM"/>
    <property type="match status" value="1"/>
</dbReference>
<evidence type="ECO:0000256" key="4">
    <source>
        <dbReference type="ARBA" id="ARBA00011738"/>
    </source>
</evidence>
<dbReference type="PROSITE" id="PS00517">
    <property type="entry name" value="RNASE_3_1"/>
    <property type="match status" value="1"/>
</dbReference>
<dbReference type="FunFam" id="3.30.160.20:FF:000003">
    <property type="entry name" value="Ribonuclease 3"/>
    <property type="match status" value="1"/>
</dbReference>
<keyword evidence="13 15" id="KW-0460">Magnesium</keyword>
<feature type="binding site" evidence="15">
    <location>
        <position position="38"/>
    </location>
    <ligand>
        <name>Mg(2+)</name>
        <dbReference type="ChEBI" id="CHEBI:18420"/>
    </ligand>
</feature>
<evidence type="ECO:0000256" key="14">
    <source>
        <dbReference type="ARBA" id="ARBA00022884"/>
    </source>
</evidence>
<dbReference type="NCBIfam" id="TIGR02191">
    <property type="entry name" value="RNaseIII"/>
    <property type="match status" value="1"/>
</dbReference>
<feature type="active site" evidence="15">
    <location>
        <position position="114"/>
    </location>
</feature>
<feature type="active site" evidence="15">
    <location>
        <position position="42"/>
    </location>
</feature>
<dbReference type="GO" id="GO:0010468">
    <property type="term" value="P:regulation of gene expression"/>
    <property type="evidence" value="ECO:0007669"/>
    <property type="project" value="TreeGrafter"/>
</dbReference>
<comment type="subcellular location">
    <subcellularLocation>
        <location evidence="2 15">Cytoplasm</location>
    </subcellularLocation>
</comment>
<feature type="binding site" evidence="15">
    <location>
        <position position="114"/>
    </location>
    <ligand>
        <name>Mg(2+)</name>
        <dbReference type="ChEBI" id="CHEBI:18420"/>
    </ligand>
</feature>
<evidence type="ECO:0000256" key="6">
    <source>
        <dbReference type="ARBA" id="ARBA00022552"/>
    </source>
</evidence>
<evidence type="ECO:0000256" key="3">
    <source>
        <dbReference type="ARBA" id="ARBA00010183"/>
    </source>
</evidence>
<keyword evidence="7 15" id="KW-0507">mRNA processing</keyword>
<gene>
    <name evidence="15 18" type="primary">rnc</name>
    <name evidence="18" type="ORF">AW10_00796</name>
</gene>
<evidence type="ECO:0000256" key="15">
    <source>
        <dbReference type="HAMAP-Rule" id="MF_00104"/>
    </source>
</evidence>
<keyword evidence="11 15" id="KW-0255">Endonuclease</keyword>
<feature type="domain" description="DRBM" evidence="16">
    <location>
        <begin position="152"/>
        <end position="222"/>
    </location>
</feature>
<keyword evidence="12 15" id="KW-0378">Hydrolase</keyword>
<name>A0A011P3C4_9PROT</name>
<evidence type="ECO:0000256" key="8">
    <source>
        <dbReference type="ARBA" id="ARBA00022694"/>
    </source>
</evidence>
<dbReference type="PANTHER" id="PTHR11207">
    <property type="entry name" value="RIBONUCLEASE III"/>
    <property type="match status" value="1"/>
</dbReference>
<dbReference type="SUPFAM" id="SSF54768">
    <property type="entry name" value="dsRNA-binding domain-like"/>
    <property type="match status" value="1"/>
</dbReference>
<sequence length="223" mass="24675">MTERRLEKAFGYTFRDRELLQTALTHRSYSSPHNERLEFLGDAVLNAAIARRLFEHFPNLPEGDLSRLRANLVRQDSLHRQALALSLGDHLLLGEGEQKSGGHRRPSILADALEALFGAVWLDAGFDAASEVILRLYQDMIVKLAPGQGIKDAKTRLQEYLQGRRLALPQYALINTEGEAHAQHFTVTCTIEALRICSEGSGSTRRAAEQVAAERALAGMASS</sequence>
<dbReference type="GO" id="GO:0006397">
    <property type="term" value="P:mRNA processing"/>
    <property type="evidence" value="ECO:0007669"/>
    <property type="project" value="UniProtKB-UniRule"/>
</dbReference>
<dbReference type="SMART" id="SM00535">
    <property type="entry name" value="RIBOc"/>
    <property type="match status" value="1"/>
</dbReference>
<evidence type="ECO:0000259" key="17">
    <source>
        <dbReference type="PROSITE" id="PS50142"/>
    </source>
</evidence>
<dbReference type="GO" id="GO:0005737">
    <property type="term" value="C:cytoplasm"/>
    <property type="evidence" value="ECO:0007669"/>
    <property type="project" value="UniProtKB-SubCell"/>
</dbReference>
<evidence type="ECO:0000259" key="16">
    <source>
        <dbReference type="PROSITE" id="PS50137"/>
    </source>
</evidence>
<evidence type="ECO:0000256" key="13">
    <source>
        <dbReference type="ARBA" id="ARBA00022842"/>
    </source>
</evidence>
<accession>A0A011P3C4</accession>
<keyword evidence="8 15" id="KW-0819">tRNA processing</keyword>
<dbReference type="Pfam" id="PF14622">
    <property type="entry name" value="Ribonucleas_3_3"/>
    <property type="match status" value="1"/>
</dbReference>
<evidence type="ECO:0000313" key="18">
    <source>
        <dbReference type="EMBL" id="EXI82111.1"/>
    </source>
</evidence>
<dbReference type="GO" id="GO:0019843">
    <property type="term" value="F:rRNA binding"/>
    <property type="evidence" value="ECO:0007669"/>
    <property type="project" value="UniProtKB-KW"/>
</dbReference>
<dbReference type="InterPro" id="IPR011907">
    <property type="entry name" value="RNase_III"/>
</dbReference>
<protein>
    <recommendedName>
        <fullName evidence="15">Ribonuclease 3</fullName>
        <ecNumber evidence="15">3.1.26.3</ecNumber>
    </recommendedName>
    <alternativeName>
        <fullName evidence="15">Ribonuclease III</fullName>
        <shortName evidence="15">RNase III</shortName>
    </alternativeName>
</protein>
<comment type="cofactor">
    <cofactor evidence="15">
        <name>Mg(2+)</name>
        <dbReference type="ChEBI" id="CHEBI:18420"/>
    </cofactor>
</comment>
<evidence type="ECO:0000256" key="2">
    <source>
        <dbReference type="ARBA" id="ARBA00004496"/>
    </source>
</evidence>
<comment type="similarity">
    <text evidence="3">Belongs to the ribonuclease III family.</text>
</comment>
<dbReference type="Gene3D" id="1.10.1520.10">
    <property type="entry name" value="Ribonuclease III domain"/>
    <property type="match status" value="1"/>
</dbReference>
<dbReference type="Proteomes" id="UP000021816">
    <property type="component" value="Unassembled WGS sequence"/>
</dbReference>
<dbReference type="CDD" id="cd00593">
    <property type="entry name" value="RIBOc"/>
    <property type="match status" value="1"/>
</dbReference>
<evidence type="ECO:0000256" key="9">
    <source>
        <dbReference type="ARBA" id="ARBA00022722"/>
    </source>
</evidence>
<dbReference type="AlphaFoldDB" id="A0A011P3C4"/>
<dbReference type="EMBL" id="JEMX01000013">
    <property type="protein sequence ID" value="EXI82111.1"/>
    <property type="molecule type" value="Genomic_DNA"/>
</dbReference>
<comment type="function">
    <text evidence="15">Digests double-stranded RNA. Involved in the processing of primary rRNA transcript to yield the immediate precursors to the large and small rRNAs (23S and 16S). Processes some mRNAs, and tRNAs when they are encoded in the rRNA operon. Processes pre-crRNA and tracrRNA of type II CRISPR loci if present in the organism.</text>
</comment>
<keyword evidence="5 15" id="KW-0963">Cytoplasm</keyword>
<dbReference type="FunFam" id="1.10.1520.10:FF:000001">
    <property type="entry name" value="Ribonuclease 3"/>
    <property type="match status" value="1"/>
</dbReference>
<dbReference type="SUPFAM" id="SSF69065">
    <property type="entry name" value="RNase III domain-like"/>
    <property type="match status" value="1"/>
</dbReference>
<evidence type="ECO:0000256" key="11">
    <source>
        <dbReference type="ARBA" id="ARBA00022759"/>
    </source>
</evidence>
<dbReference type="GO" id="GO:0046872">
    <property type="term" value="F:metal ion binding"/>
    <property type="evidence" value="ECO:0007669"/>
    <property type="project" value="UniProtKB-KW"/>
</dbReference>
<dbReference type="InterPro" id="IPR014720">
    <property type="entry name" value="dsRBD_dom"/>
</dbReference>
<evidence type="ECO:0000256" key="10">
    <source>
        <dbReference type="ARBA" id="ARBA00022723"/>
    </source>
</evidence>
<keyword evidence="9 15" id="KW-0540">Nuclease</keyword>
<dbReference type="PROSITE" id="PS50137">
    <property type="entry name" value="DS_RBD"/>
    <property type="match status" value="1"/>
</dbReference>
<evidence type="ECO:0000256" key="5">
    <source>
        <dbReference type="ARBA" id="ARBA00022490"/>
    </source>
</evidence>
<dbReference type="PANTHER" id="PTHR11207:SF0">
    <property type="entry name" value="RIBONUCLEASE 3"/>
    <property type="match status" value="1"/>
</dbReference>
<keyword evidence="15" id="KW-0699">rRNA-binding</keyword>
<keyword evidence="6 15" id="KW-0698">rRNA processing</keyword>
<evidence type="ECO:0000256" key="1">
    <source>
        <dbReference type="ARBA" id="ARBA00000109"/>
    </source>
</evidence>
<dbReference type="STRING" id="1454003.AW10_00796"/>
<feature type="domain" description="RNase III" evidence="17">
    <location>
        <begin position="3"/>
        <end position="125"/>
    </location>
</feature>
<dbReference type="PATRIC" id="fig|1454003.3.peg.817"/>
<dbReference type="PROSITE" id="PS50142">
    <property type="entry name" value="RNASE_3_2"/>
    <property type="match status" value="1"/>
</dbReference>
<dbReference type="GO" id="GO:0004525">
    <property type="term" value="F:ribonuclease III activity"/>
    <property type="evidence" value="ECO:0007669"/>
    <property type="project" value="UniProtKB-UniRule"/>
</dbReference>
<dbReference type="GO" id="GO:0008033">
    <property type="term" value="P:tRNA processing"/>
    <property type="evidence" value="ECO:0007669"/>
    <property type="project" value="UniProtKB-KW"/>
</dbReference>
<dbReference type="GO" id="GO:0042802">
    <property type="term" value="F:identical protein binding"/>
    <property type="evidence" value="ECO:0007669"/>
    <property type="project" value="UniProtKB-ARBA"/>
</dbReference>
<evidence type="ECO:0000256" key="12">
    <source>
        <dbReference type="ARBA" id="ARBA00022801"/>
    </source>
</evidence>
<dbReference type="EC" id="3.1.26.3" evidence="15"/>
<proteinExistence type="inferred from homology"/>
<comment type="catalytic activity">
    <reaction evidence="1 15">
        <text>Endonucleolytic cleavage to 5'-phosphomonoester.</text>
        <dbReference type="EC" id="3.1.26.3"/>
    </reaction>
</comment>
<dbReference type="Gene3D" id="3.30.160.20">
    <property type="match status" value="1"/>
</dbReference>
<dbReference type="GO" id="GO:0006364">
    <property type="term" value="P:rRNA processing"/>
    <property type="evidence" value="ECO:0007669"/>
    <property type="project" value="UniProtKB-UniRule"/>
</dbReference>
<comment type="caution">
    <text evidence="18">The sequence shown here is derived from an EMBL/GenBank/DDBJ whole genome shotgun (WGS) entry which is preliminary data.</text>
</comment>
<organism evidence="18 19">
    <name type="scientific">Candidatus Accumulibacter appositus</name>
    <dbReference type="NCBI Taxonomy" id="1454003"/>
    <lineage>
        <taxon>Bacteria</taxon>
        <taxon>Pseudomonadati</taxon>
        <taxon>Pseudomonadota</taxon>
        <taxon>Betaproteobacteria</taxon>
        <taxon>Candidatus Accumulibacter</taxon>
    </lineage>
</organism>